<evidence type="ECO:0000256" key="3">
    <source>
        <dbReference type="ARBA" id="ARBA00022763"/>
    </source>
</evidence>
<comment type="function">
    <text evidence="11">Plays a role in repairing double-strand DNA breaks, probably involving stabilizing or processing branched DNA or blocked replication forks.</text>
</comment>
<dbReference type="RefSeq" id="WP_071894383.1">
    <property type="nucleotide sequence ID" value="NZ_CP018135.1"/>
</dbReference>
<evidence type="ECO:0000256" key="7">
    <source>
        <dbReference type="ARBA" id="ARBA00022840"/>
    </source>
</evidence>
<feature type="short sequence motif" description="RadA KNRFG motif" evidence="11">
    <location>
        <begin position="258"/>
        <end position="262"/>
    </location>
</feature>
<dbReference type="Gene3D" id="3.40.50.300">
    <property type="entry name" value="P-loop containing nucleotide triphosphate hydrolases"/>
    <property type="match status" value="1"/>
</dbReference>
<dbReference type="CDD" id="cd01121">
    <property type="entry name" value="RadA_SMS_N"/>
    <property type="match status" value="1"/>
</dbReference>
<dbReference type="InterPro" id="IPR020588">
    <property type="entry name" value="RecA_ATP-bd"/>
</dbReference>
<dbReference type="InterPro" id="IPR027417">
    <property type="entry name" value="P-loop_NTPase"/>
</dbReference>
<dbReference type="InterPro" id="IPR014721">
    <property type="entry name" value="Ribsml_uS5_D2-typ_fold_subgr"/>
</dbReference>
<keyword evidence="2 11" id="KW-0547">Nucleotide-binding</keyword>
<dbReference type="Gene3D" id="3.30.230.10">
    <property type="match status" value="1"/>
</dbReference>
<keyword evidence="4 13" id="KW-0863">Zinc-finger</keyword>
<dbReference type="EMBL" id="CP018135">
    <property type="protein sequence ID" value="APF40906.1"/>
    <property type="molecule type" value="Genomic_DNA"/>
</dbReference>
<dbReference type="GO" id="GO:0016787">
    <property type="term" value="F:hydrolase activity"/>
    <property type="evidence" value="ECO:0007669"/>
    <property type="project" value="UniProtKB-KW"/>
</dbReference>
<keyword evidence="3 11" id="KW-0227">DNA damage</keyword>
<dbReference type="Proteomes" id="UP000183530">
    <property type="component" value="Chromosome"/>
</dbReference>
<dbReference type="Pfam" id="PF18073">
    <property type="entry name" value="Zn_ribbon_LapB"/>
    <property type="match status" value="1"/>
</dbReference>
<evidence type="ECO:0000256" key="10">
    <source>
        <dbReference type="ARBA" id="ARBA00023204"/>
    </source>
</evidence>
<gene>
    <name evidence="11" type="primary">radA</name>
    <name evidence="15" type="ORF">BHE16_07650</name>
</gene>
<dbReference type="KEGG" id="nae:BHE16_07650"/>
<keyword evidence="1 11" id="KW-0479">Metal-binding</keyword>
<keyword evidence="8 11" id="KW-0346">Stress response</keyword>
<dbReference type="PRINTS" id="PR01874">
    <property type="entry name" value="DNAREPAIRADA"/>
</dbReference>
<dbReference type="OrthoDB" id="9803906at2"/>
<evidence type="ECO:0000256" key="8">
    <source>
        <dbReference type="ARBA" id="ARBA00023016"/>
    </source>
</evidence>
<evidence type="ECO:0000259" key="14">
    <source>
        <dbReference type="PROSITE" id="PS50162"/>
    </source>
</evidence>
<evidence type="ECO:0000313" key="16">
    <source>
        <dbReference type="Proteomes" id="UP000183530"/>
    </source>
</evidence>
<dbReference type="GO" id="GO:0008270">
    <property type="term" value="F:zinc ion binding"/>
    <property type="evidence" value="ECO:0007669"/>
    <property type="project" value="UniProtKB-KW"/>
</dbReference>
<dbReference type="GO" id="GO:0005829">
    <property type="term" value="C:cytosol"/>
    <property type="evidence" value="ECO:0007669"/>
    <property type="project" value="TreeGrafter"/>
</dbReference>
<keyword evidence="10 11" id="KW-0234">DNA repair</keyword>
<dbReference type="InterPro" id="IPR041166">
    <property type="entry name" value="Rubredoxin_2"/>
</dbReference>
<evidence type="ECO:0000256" key="1">
    <source>
        <dbReference type="ARBA" id="ARBA00022723"/>
    </source>
</evidence>
<keyword evidence="5" id="KW-0378">Hydrolase</keyword>
<dbReference type="FunFam" id="3.40.50.300:FF:000050">
    <property type="entry name" value="DNA repair protein RadA"/>
    <property type="match status" value="1"/>
</dbReference>
<dbReference type="GO" id="GO:0140664">
    <property type="term" value="F:ATP-dependent DNA damage sensor activity"/>
    <property type="evidence" value="ECO:0007669"/>
    <property type="project" value="InterPro"/>
</dbReference>
<dbReference type="SUPFAM" id="SSF52540">
    <property type="entry name" value="P-loop containing nucleoside triphosphate hydrolases"/>
    <property type="match status" value="1"/>
</dbReference>
<dbReference type="Pfam" id="PF13481">
    <property type="entry name" value="AAA_25"/>
    <property type="match status" value="1"/>
</dbReference>
<dbReference type="SMART" id="SM00382">
    <property type="entry name" value="AAA"/>
    <property type="match status" value="1"/>
</dbReference>
<evidence type="ECO:0000256" key="5">
    <source>
        <dbReference type="ARBA" id="ARBA00022801"/>
    </source>
</evidence>
<dbReference type="GO" id="GO:0003684">
    <property type="term" value="F:damaged DNA binding"/>
    <property type="evidence" value="ECO:0007669"/>
    <property type="project" value="InterPro"/>
</dbReference>
<feature type="domain" description="RecA family profile 1" evidence="14">
    <location>
        <begin position="72"/>
        <end position="221"/>
    </location>
</feature>
<dbReference type="Pfam" id="PF13541">
    <property type="entry name" value="ChlI"/>
    <property type="match status" value="1"/>
</dbReference>
<evidence type="ECO:0000256" key="13">
    <source>
        <dbReference type="RuleBase" id="RU003555"/>
    </source>
</evidence>
<evidence type="ECO:0000256" key="2">
    <source>
        <dbReference type="ARBA" id="ARBA00022741"/>
    </source>
</evidence>
<dbReference type="PANTHER" id="PTHR32472:SF10">
    <property type="entry name" value="DNA REPAIR PROTEIN RADA-LIKE PROTEIN"/>
    <property type="match status" value="1"/>
</dbReference>
<dbReference type="SUPFAM" id="SSF54211">
    <property type="entry name" value="Ribosomal protein S5 domain 2-like"/>
    <property type="match status" value="1"/>
</dbReference>
<dbReference type="PROSITE" id="PS50162">
    <property type="entry name" value="RECA_2"/>
    <property type="match status" value="1"/>
</dbReference>
<dbReference type="GO" id="GO:0000725">
    <property type="term" value="P:recombinational repair"/>
    <property type="evidence" value="ECO:0007669"/>
    <property type="project" value="UniProtKB-UniRule"/>
</dbReference>
<evidence type="ECO:0000256" key="4">
    <source>
        <dbReference type="ARBA" id="ARBA00022771"/>
    </source>
</evidence>
<reference evidence="15 16" key="1">
    <citation type="submission" date="2016-11" db="EMBL/GenBank/DDBJ databases">
        <title>Genome sequencing of Zhihengliuella aestuarii B18 antagonistic to Plasmodiophora brassicae.</title>
        <authorList>
            <person name="Luo Y."/>
        </authorList>
    </citation>
    <scope>NUCLEOTIDE SEQUENCE [LARGE SCALE GENOMIC DNA]</scope>
    <source>
        <strain evidence="15 16">B18</strain>
    </source>
</reference>
<keyword evidence="7 11" id="KW-0067">ATP-binding</keyword>
<feature type="binding site" evidence="11">
    <location>
        <begin position="101"/>
        <end position="108"/>
    </location>
    <ligand>
        <name>ATP</name>
        <dbReference type="ChEBI" id="CHEBI:30616"/>
    </ligand>
</feature>
<organism evidence="15 16">
    <name type="scientific">Neomicrococcus aestuarii</name>
    <dbReference type="NCBI Taxonomy" id="556325"/>
    <lineage>
        <taxon>Bacteria</taxon>
        <taxon>Bacillati</taxon>
        <taxon>Actinomycetota</taxon>
        <taxon>Actinomycetes</taxon>
        <taxon>Micrococcales</taxon>
        <taxon>Micrococcaceae</taxon>
        <taxon>Neomicrococcus</taxon>
    </lineage>
</organism>
<sequence>MAVSTARSSKTKSTPAYKCTECGWSTVKWVGRCGECQAWGSVVEANQVVAKTTASTTVAQPALSITEVDSTDASHRSSGVGEFDRVLGGGLVPGAVILLAGEPGVGKSTLLLDVAAKSAGTGIKVLYITGEESAAQVKRRAERINALHPQLHVTAETDLSIALGQIDAIEPQLLIVDSVQTLSSSEVEGSAGGVTQVKEVAASIINVAKKRAISTLLVGHVTKDGSIAGPRLLEHLVDVVCQFEGDRHSRLRLLRAVKNRYGSTDEVGCFDLNEDGIIGLEDPSSLFMTRTNQPVSGTCITVTIEGRRPLVAEVQALLAKTNNAQPRRTTSGLDSSRAAMLLAVLQARAKVDLSSVDCYLATVGGVRLTEPATDLTAALAITGSALNKALPRDLVAFGEVGLAGEVRPVPDIQRRIMEAHRLGFRQAIVPATGLPNSKVPEGFTIKEVQSVVEALAAAFPGIN</sequence>
<dbReference type="InterPro" id="IPR003593">
    <property type="entry name" value="AAA+_ATPase"/>
</dbReference>
<keyword evidence="9 11" id="KW-0238">DNA-binding</keyword>
<dbReference type="HAMAP" id="MF_01498">
    <property type="entry name" value="RadA_bact"/>
    <property type="match status" value="1"/>
</dbReference>
<evidence type="ECO:0000256" key="11">
    <source>
        <dbReference type="HAMAP-Rule" id="MF_01498"/>
    </source>
</evidence>
<dbReference type="PANTHER" id="PTHR32472">
    <property type="entry name" value="DNA REPAIR PROTEIN RADA"/>
    <property type="match status" value="1"/>
</dbReference>
<dbReference type="STRING" id="556325.BHE16_07650"/>
<dbReference type="AlphaFoldDB" id="A0A1L2ZP12"/>
<comment type="domain">
    <text evidence="11">The middle region has homology to RecA with ATPase motifs including the RadA KNRFG motif, while the C-terminus is homologous to Lon protease.</text>
</comment>
<keyword evidence="16" id="KW-1185">Reference proteome</keyword>
<comment type="similarity">
    <text evidence="11 13">Belongs to the RecA family. RadA subfamily.</text>
</comment>
<evidence type="ECO:0000256" key="12">
    <source>
        <dbReference type="NCBIfam" id="TIGR00416"/>
    </source>
</evidence>
<accession>A0A1L2ZP12</accession>
<dbReference type="NCBIfam" id="TIGR00416">
    <property type="entry name" value="sms"/>
    <property type="match status" value="1"/>
</dbReference>
<comment type="function">
    <text evidence="13">DNA-dependent ATPase involved in processing of recombination intermediates, plays a role in repairing DNA breaks. Stimulates the branch migration of RecA-mediated strand transfer reactions, allowing the 3' invading strand to extend heteroduplex DNA faster. Binds ssDNA in the presence of ADP but not other nucleotides, has ATPase activity that is stimulated by ssDNA and various branched DNA structures, but inhibited by SSB. Does not have RecA's homology-searching function.</text>
</comment>
<evidence type="ECO:0000256" key="6">
    <source>
        <dbReference type="ARBA" id="ARBA00022833"/>
    </source>
</evidence>
<dbReference type="InterPro" id="IPR004504">
    <property type="entry name" value="DNA_repair_RadA"/>
</dbReference>
<evidence type="ECO:0000256" key="9">
    <source>
        <dbReference type="ARBA" id="ARBA00023125"/>
    </source>
</evidence>
<evidence type="ECO:0000313" key="15">
    <source>
        <dbReference type="EMBL" id="APF40906.1"/>
    </source>
</evidence>
<feature type="region of interest" description="Lon-protease-like" evidence="11">
    <location>
        <begin position="357"/>
        <end position="463"/>
    </location>
</feature>
<protein>
    <recommendedName>
        <fullName evidence="11 12">DNA repair protein RadA</fullName>
    </recommendedName>
</protein>
<keyword evidence="6 13" id="KW-0862">Zinc</keyword>
<dbReference type="GO" id="GO:0005524">
    <property type="term" value="F:ATP binding"/>
    <property type="evidence" value="ECO:0007669"/>
    <property type="project" value="UniProtKB-UniRule"/>
</dbReference>
<proteinExistence type="inferred from homology"/>
<dbReference type="InterPro" id="IPR020568">
    <property type="entry name" value="Ribosomal_Su5_D2-typ_SF"/>
</dbReference>
<name>A0A1L2ZP12_9MICC</name>